<sequence>MATPTALDLMLAHPFTSAEARRLGLDYADLVKQEVTRVSRGIYVPRVGVPTLADRARATLAVTQGAWASHRTSTALNGLWLPDPSSDHSLLHLSKPSHLPRVRREGVVGHRVTAHPGEVIELEPGIMASSPARSWLDLGQELGPVSLVALGDQLIRKPRPQFEGRSESYATIAQLTEMIRLHPKMKGVAKCRAALADMRVGADSIPETLLRLCLLAYGFPEPELQIVLRPSDAFSPSADLGYLALKIAIQYDGAHHLADQQRLRDARRDAAFREAGWTVIIVTAADREDDFGRVRHKLRSALRSRAA</sequence>
<dbReference type="RefSeq" id="WP_369045191.1">
    <property type="nucleotide sequence ID" value="NZ_CP163302.1"/>
</dbReference>
<dbReference type="InterPro" id="IPR011335">
    <property type="entry name" value="Restrct_endonuc-II-like"/>
</dbReference>
<name>A0AB39L045_9MICC</name>
<accession>A0AB39L045</accession>
<dbReference type="EMBL" id="CP163302">
    <property type="protein sequence ID" value="XDP44498.1"/>
    <property type="molecule type" value="Genomic_DNA"/>
</dbReference>
<dbReference type="KEGG" id="spue:AB5L97_14635"/>
<dbReference type="AlphaFoldDB" id="A0AB39L045"/>
<keyword evidence="1" id="KW-0255">Endonuclease</keyword>
<proteinExistence type="predicted"/>
<dbReference type="Gene3D" id="3.40.960.10">
    <property type="entry name" value="VSR Endonuclease"/>
    <property type="match status" value="1"/>
</dbReference>
<dbReference type="GO" id="GO:0004519">
    <property type="term" value="F:endonuclease activity"/>
    <property type="evidence" value="ECO:0007669"/>
    <property type="project" value="UniProtKB-KW"/>
</dbReference>
<keyword evidence="1" id="KW-0378">Hydrolase</keyword>
<evidence type="ECO:0000313" key="1">
    <source>
        <dbReference type="EMBL" id="XDP44498.1"/>
    </source>
</evidence>
<reference evidence="1" key="1">
    <citation type="submission" date="2024-07" db="EMBL/GenBank/DDBJ databases">
        <authorList>
            <person name="fu j."/>
        </authorList>
    </citation>
    <scope>NUCLEOTIDE SEQUENCE</scope>
    <source>
        <strain evidence="1">P10A9</strain>
    </source>
</reference>
<protein>
    <submittedName>
        <fullName evidence="1">Endonuclease domain-containing protein</fullName>
    </submittedName>
</protein>
<keyword evidence="1" id="KW-0540">Nuclease</keyword>
<dbReference type="SUPFAM" id="SSF52980">
    <property type="entry name" value="Restriction endonuclease-like"/>
    <property type="match status" value="1"/>
</dbReference>
<organism evidence="1">
    <name type="scientific">Sinomonas puerhi</name>
    <dbReference type="NCBI Taxonomy" id="3238584"/>
    <lineage>
        <taxon>Bacteria</taxon>
        <taxon>Bacillati</taxon>
        <taxon>Actinomycetota</taxon>
        <taxon>Actinomycetes</taxon>
        <taxon>Micrococcales</taxon>
        <taxon>Micrococcaceae</taxon>
        <taxon>Sinomonas</taxon>
    </lineage>
</organism>
<gene>
    <name evidence="1" type="ORF">AB5L97_14635</name>
</gene>